<gene>
    <name evidence="1" type="ORF">FOXG_18323</name>
</gene>
<dbReference type="KEGG" id="fox:FOXG_18323"/>
<proteinExistence type="predicted"/>
<dbReference type="RefSeq" id="XP_018236078.1">
    <property type="nucleotide sequence ID" value="XM_018398392.1"/>
</dbReference>
<dbReference type="AlphaFoldDB" id="A0A0J9UGQ9"/>
<sequence>MQVGPDGRSSFGQPRKYIVRKNGRNHVLNIVTLVLALRRDASNAFE</sequence>
<dbReference type="GeneID" id="28959029"/>
<dbReference type="VEuPathDB" id="FungiDB:FOXG_18323"/>
<reference evidence="1" key="2">
    <citation type="journal article" date="2010" name="Nature">
        <title>Comparative genomics reveals mobile pathogenicity chromosomes in Fusarium.</title>
        <authorList>
            <person name="Ma L.J."/>
            <person name="van der Does H.C."/>
            <person name="Borkovich K.A."/>
            <person name="Coleman J.J."/>
            <person name="Daboussi M.J."/>
            <person name="Di Pietro A."/>
            <person name="Dufresne M."/>
            <person name="Freitag M."/>
            <person name="Grabherr M."/>
            <person name="Henrissat B."/>
            <person name="Houterman P.M."/>
            <person name="Kang S."/>
            <person name="Shim W.B."/>
            <person name="Woloshuk C."/>
            <person name="Xie X."/>
            <person name="Xu J.R."/>
            <person name="Antoniw J."/>
            <person name="Baker S.E."/>
            <person name="Bluhm B.H."/>
            <person name="Breakspear A."/>
            <person name="Brown D.W."/>
            <person name="Butchko R.A."/>
            <person name="Chapman S."/>
            <person name="Coulson R."/>
            <person name="Coutinho P.M."/>
            <person name="Danchin E.G."/>
            <person name="Diener A."/>
            <person name="Gale L.R."/>
            <person name="Gardiner D.M."/>
            <person name="Goff S."/>
            <person name="Hammond-Kosack K.E."/>
            <person name="Hilburn K."/>
            <person name="Hua-Van A."/>
            <person name="Jonkers W."/>
            <person name="Kazan K."/>
            <person name="Kodira C.D."/>
            <person name="Koehrsen M."/>
            <person name="Kumar L."/>
            <person name="Lee Y.H."/>
            <person name="Li L."/>
            <person name="Manners J.M."/>
            <person name="Miranda-Saavedra D."/>
            <person name="Mukherjee M."/>
            <person name="Park G."/>
            <person name="Park J."/>
            <person name="Park S.Y."/>
            <person name="Proctor R.H."/>
            <person name="Regev A."/>
            <person name="Ruiz-Roldan M.C."/>
            <person name="Sain D."/>
            <person name="Sakthikumar S."/>
            <person name="Sykes S."/>
            <person name="Schwartz D.C."/>
            <person name="Turgeon B.G."/>
            <person name="Wapinski I."/>
            <person name="Yoder O."/>
            <person name="Young S."/>
            <person name="Zeng Q."/>
            <person name="Zhou S."/>
            <person name="Galagan J."/>
            <person name="Cuomo C.A."/>
            <person name="Kistler H.C."/>
            <person name="Rep M."/>
        </authorList>
    </citation>
    <scope>NUCLEOTIDE SEQUENCE [LARGE SCALE GENOMIC DNA]</scope>
    <source>
        <strain evidence="1">4287</strain>
    </source>
</reference>
<accession>A0A0J9UGQ9</accession>
<dbReference type="Proteomes" id="UP000009097">
    <property type="component" value="Unassembled WGS sequence"/>
</dbReference>
<name>A0A0J9UGQ9_FUSO4</name>
<organism evidence="1 2">
    <name type="scientific">Fusarium oxysporum f. sp. lycopersici (strain 4287 / CBS 123668 / FGSC 9935 / NRRL 34936)</name>
    <name type="common">Fusarium vascular wilt of tomato</name>
    <dbReference type="NCBI Taxonomy" id="426428"/>
    <lineage>
        <taxon>Eukaryota</taxon>
        <taxon>Fungi</taxon>
        <taxon>Dikarya</taxon>
        <taxon>Ascomycota</taxon>
        <taxon>Pezizomycotina</taxon>
        <taxon>Sordariomycetes</taxon>
        <taxon>Hypocreomycetidae</taxon>
        <taxon>Hypocreales</taxon>
        <taxon>Nectriaceae</taxon>
        <taxon>Fusarium</taxon>
        <taxon>Fusarium oxysporum species complex</taxon>
    </lineage>
</organism>
<protein>
    <submittedName>
        <fullName evidence="1">Uncharacterized protein</fullName>
    </submittedName>
</protein>
<evidence type="ECO:0000313" key="2">
    <source>
        <dbReference type="Proteomes" id="UP000009097"/>
    </source>
</evidence>
<reference evidence="1" key="1">
    <citation type="submission" date="2007-04" db="EMBL/GenBank/DDBJ databases">
        <authorList>
            <consortium name="The Broad Institute Genome Sequencing Platform"/>
            <person name="Birren B."/>
            <person name="Lander E."/>
            <person name="Galagan J."/>
            <person name="Nusbaum C."/>
            <person name="Devon K."/>
            <person name="Ma L.-J."/>
            <person name="Jaffe D."/>
            <person name="Butler J."/>
            <person name="Alvarez P."/>
            <person name="Gnerre S."/>
            <person name="Grabherr M."/>
            <person name="Kleber M."/>
            <person name="Mauceli E."/>
            <person name="Brockman W."/>
            <person name="MacCallum I.A."/>
            <person name="Young S."/>
            <person name="LaButti K."/>
            <person name="DeCaprio D."/>
            <person name="Crawford M."/>
            <person name="Koehrsen M."/>
            <person name="Engels R."/>
            <person name="Montgomery P."/>
            <person name="Pearson M."/>
            <person name="Howarth C."/>
            <person name="Larson L."/>
            <person name="White J."/>
            <person name="O'Leary S."/>
            <person name="Kodira C."/>
            <person name="Zeng Q."/>
            <person name="Yandava C."/>
            <person name="Alvarado L."/>
            <person name="Kistler C."/>
            <person name="Shim W.-B."/>
            <person name="Kang S."/>
            <person name="Woloshuk C."/>
        </authorList>
    </citation>
    <scope>NUCLEOTIDE SEQUENCE</scope>
    <source>
        <strain evidence="1">4287</strain>
    </source>
</reference>
<evidence type="ECO:0000313" key="1">
    <source>
        <dbReference type="EMBL" id="KNA98032.1"/>
    </source>
</evidence>
<dbReference type="EMBL" id="DS231697">
    <property type="protein sequence ID" value="KNA98032.1"/>
    <property type="molecule type" value="Genomic_DNA"/>
</dbReference>